<feature type="non-terminal residue" evidence="9">
    <location>
        <position position="1"/>
    </location>
</feature>
<dbReference type="InterPro" id="IPR055251">
    <property type="entry name" value="SOS1_NGEF_PH"/>
</dbReference>
<dbReference type="PROSITE" id="PS50003">
    <property type="entry name" value="PH_DOMAIN"/>
    <property type="match status" value="1"/>
</dbReference>
<dbReference type="PROSITE" id="PS50016">
    <property type="entry name" value="ZF_PHD_2"/>
    <property type="match status" value="1"/>
</dbReference>
<dbReference type="SMART" id="SM00325">
    <property type="entry name" value="RhoGEF"/>
    <property type="match status" value="1"/>
</dbReference>
<dbReference type="EMBL" id="MDYQ01000072">
    <property type="protein sequence ID" value="PRP83986.1"/>
    <property type="molecule type" value="Genomic_DNA"/>
</dbReference>
<feature type="compositionally biased region" description="Polar residues" evidence="5">
    <location>
        <begin position="301"/>
        <end position="318"/>
    </location>
</feature>
<dbReference type="CDD" id="cd00160">
    <property type="entry name" value="RhoGEF"/>
    <property type="match status" value="1"/>
</dbReference>
<dbReference type="InterPro" id="IPR019787">
    <property type="entry name" value="Znf_PHD-finger"/>
</dbReference>
<keyword evidence="10" id="KW-1185">Reference proteome</keyword>
<evidence type="ECO:0000256" key="4">
    <source>
        <dbReference type="PROSITE-ProRule" id="PRU00146"/>
    </source>
</evidence>
<dbReference type="SUPFAM" id="SSF57903">
    <property type="entry name" value="FYVE/PHD zinc finger"/>
    <property type="match status" value="1"/>
</dbReference>
<protein>
    <submittedName>
        <fullName evidence="9">Calmodulin-binding protein</fullName>
    </submittedName>
</protein>
<dbReference type="SMART" id="SM00233">
    <property type="entry name" value="PH"/>
    <property type="match status" value="1"/>
</dbReference>
<feature type="region of interest" description="Disordered" evidence="5">
    <location>
        <begin position="88"/>
        <end position="144"/>
    </location>
</feature>
<name>A0A2P6NJ55_9EUKA</name>
<dbReference type="InterPro" id="IPR011011">
    <property type="entry name" value="Znf_FYVE_PHD"/>
</dbReference>
<feature type="domain" description="PH" evidence="6">
    <location>
        <begin position="561"/>
        <end position="656"/>
    </location>
</feature>
<feature type="compositionally biased region" description="Polar residues" evidence="5">
    <location>
        <begin position="202"/>
        <end position="222"/>
    </location>
</feature>
<evidence type="ECO:0000256" key="5">
    <source>
        <dbReference type="SAM" id="MobiDB-lite"/>
    </source>
</evidence>
<dbReference type="Pfam" id="PF00621">
    <property type="entry name" value="RhoGEF"/>
    <property type="match status" value="1"/>
</dbReference>
<comment type="caution">
    <text evidence="9">The sequence shown here is derived from an EMBL/GenBank/DDBJ whole genome shotgun (WGS) entry which is preliminary data.</text>
</comment>
<proteinExistence type="predicted"/>
<reference evidence="9 10" key="1">
    <citation type="journal article" date="2018" name="Genome Biol. Evol.">
        <title>Multiple Roots of Fruiting Body Formation in Amoebozoa.</title>
        <authorList>
            <person name="Hillmann F."/>
            <person name="Forbes G."/>
            <person name="Novohradska S."/>
            <person name="Ferling I."/>
            <person name="Riege K."/>
            <person name="Groth M."/>
            <person name="Westermann M."/>
            <person name="Marz M."/>
            <person name="Spaller T."/>
            <person name="Winckler T."/>
            <person name="Schaap P."/>
            <person name="Glockner G."/>
        </authorList>
    </citation>
    <scope>NUCLEOTIDE SEQUENCE [LARGE SCALE GENOMIC DNA]</scope>
    <source>
        <strain evidence="9 10">Jena</strain>
    </source>
</reference>
<feature type="region of interest" description="Disordered" evidence="5">
    <location>
        <begin position="159"/>
        <end position="337"/>
    </location>
</feature>
<evidence type="ECO:0000259" key="7">
    <source>
        <dbReference type="PROSITE" id="PS50010"/>
    </source>
</evidence>
<dbReference type="Pfam" id="PF22697">
    <property type="entry name" value="SOS1_NGEF_PH"/>
    <property type="match status" value="1"/>
</dbReference>
<evidence type="ECO:0000313" key="10">
    <source>
        <dbReference type="Proteomes" id="UP000241769"/>
    </source>
</evidence>
<dbReference type="InterPro" id="IPR001849">
    <property type="entry name" value="PH_domain"/>
</dbReference>
<dbReference type="PANTHER" id="PTHR12673:SF159">
    <property type="entry name" value="LD03170P"/>
    <property type="match status" value="1"/>
</dbReference>
<dbReference type="OrthoDB" id="9997817at2759"/>
<dbReference type="GO" id="GO:0008270">
    <property type="term" value="F:zinc ion binding"/>
    <property type="evidence" value="ECO:0007669"/>
    <property type="project" value="UniProtKB-KW"/>
</dbReference>
<feature type="compositionally biased region" description="Polar residues" evidence="5">
    <location>
        <begin position="94"/>
        <end position="108"/>
    </location>
</feature>
<dbReference type="SUPFAM" id="SSF48065">
    <property type="entry name" value="DBL homology domain (DH-domain)"/>
    <property type="match status" value="1"/>
</dbReference>
<gene>
    <name evidence="9" type="ORF">PROFUN_08670</name>
</gene>
<organism evidence="9 10">
    <name type="scientific">Planoprotostelium fungivorum</name>
    <dbReference type="NCBI Taxonomy" id="1890364"/>
    <lineage>
        <taxon>Eukaryota</taxon>
        <taxon>Amoebozoa</taxon>
        <taxon>Evosea</taxon>
        <taxon>Variosea</taxon>
        <taxon>Cavosteliida</taxon>
        <taxon>Cavosteliaceae</taxon>
        <taxon>Planoprotostelium</taxon>
    </lineage>
</organism>
<dbReference type="InterPro" id="IPR051092">
    <property type="entry name" value="FYVE_RhoGEF_PH"/>
</dbReference>
<feature type="compositionally biased region" description="Low complexity" evidence="5">
    <location>
        <begin position="123"/>
        <end position="144"/>
    </location>
</feature>
<accession>A0A2P6NJ55</accession>
<keyword evidence="3" id="KW-0862">Zinc</keyword>
<feature type="region of interest" description="Disordered" evidence="5">
    <location>
        <begin position="1283"/>
        <end position="1356"/>
    </location>
</feature>
<feature type="compositionally biased region" description="Basic and acidic residues" evidence="5">
    <location>
        <begin position="1293"/>
        <end position="1356"/>
    </location>
</feature>
<feature type="domain" description="DH" evidence="7">
    <location>
        <begin position="339"/>
        <end position="526"/>
    </location>
</feature>
<dbReference type="Gene3D" id="2.30.29.30">
    <property type="entry name" value="Pleckstrin-homology domain (PH domain)/Phosphotyrosine-binding domain (PTB)"/>
    <property type="match status" value="1"/>
</dbReference>
<evidence type="ECO:0000259" key="8">
    <source>
        <dbReference type="PROSITE" id="PS50016"/>
    </source>
</evidence>
<keyword evidence="2 4" id="KW-0863">Zinc-finger</keyword>
<feature type="region of interest" description="Disordered" evidence="5">
    <location>
        <begin position="1136"/>
        <end position="1192"/>
    </location>
</feature>
<dbReference type="InterPro" id="IPR000219">
    <property type="entry name" value="DH_dom"/>
</dbReference>
<evidence type="ECO:0000259" key="6">
    <source>
        <dbReference type="PROSITE" id="PS50003"/>
    </source>
</evidence>
<feature type="compositionally biased region" description="Polar residues" evidence="5">
    <location>
        <begin position="263"/>
        <end position="276"/>
    </location>
</feature>
<feature type="compositionally biased region" description="Polar residues" evidence="5">
    <location>
        <begin position="242"/>
        <end position="252"/>
    </location>
</feature>
<dbReference type="GO" id="GO:0005737">
    <property type="term" value="C:cytoplasm"/>
    <property type="evidence" value="ECO:0007669"/>
    <property type="project" value="TreeGrafter"/>
</dbReference>
<dbReference type="GO" id="GO:0005085">
    <property type="term" value="F:guanyl-nucleotide exchange factor activity"/>
    <property type="evidence" value="ECO:0007669"/>
    <property type="project" value="InterPro"/>
</dbReference>
<sequence>PPDTEPPFFPILFSAPEVYEQIYIIAYERFDRKWQNMNALYMQFSQVIHILVQSMEEVIAKKPKSIKELERLLDNSSMLNSQTNIPLAEMISPGSPTSPRTNSGTLIRSPSDLRNPAEYVNVASPGTTGSVSPSVSPTPESSSEFSAEFHRLIVVDPVSPPPTLVRSPSHEKTSAPPDKAPPPVPAGPKPTRPPPRPPRTDLQASPSAPASPHTFTPASPQEESSEAVEPKIGFRPARRTGSGFTSALNLALSNGPKEDVPSRSHTLSNSQSTPDLRTSDLHKSRTLPTNATLSPPADMTSPMSRKNTPNIGGNSSSKYLIPVPVASPNETEEEKNQRMRSTVIYEIMSTEIDYVNDLNILKNVFKLPLEIQVCKVGGLRTEEINVLFSNAETLLKCNEQLVADWQEAVEAGERDIDIIVDIFEKMSQFFKMYTFYCANQPQSIAKFEELKKNPTFISTLKRCESDTQCRNLSLKDFLIKPVQRICKYPLFFTQMIRYTSESEPAFKRLRDCQKKIEETAAYINDFRVKDEKIQRVVEIQDNFDPPLTFELVTNNRRFIKEATIRGKVYNQETTELNLFIFNDLLLITRKKAKGAYQFKLKIALESLRYVELADTENSKNAFTLEHSEVKSDSITIFAENNAEKSEWRKDIKSMVNDYNKKKINEMEVQTQAGQGPVMRPSMRKFSGKLLSDACDVNATSKALLGIQSTISREFIGSFATIPAKKESECNRLYCSKANNQTPTRRAPPLMTTTLTTPIRQTAAKKSTATPKGKAVSAVTVIKNDSQHSPDTKARASSSICTLSTQSTSIPASTPASAQRTMNNDAPLFVTDGSTSSVVMDDQSPNCCERTNGRVRSCGLDTMQEEGTVDADDEQCTYAQTFALRRVTNSLGDANDDGKLLQKTKEQVVDRVSYRKVTNGVIRLIIRRKENMSTEAATNVAFPINTESHLHHSEVAPLRVSPTKAQNASTIKEEVKSAQDIQDMSDDQAQNVEVVLRALAQLGGFGAAIQIKDWLHDNVKGKWASVDSLQLVESVLLGSSLFKKSATTVNMNGVKVHVWDISDGYHDKPTVPLRRKLSRTQRTSCDLCGDDGDQDLLVTCAEDDCTISCHIFCLRPRLRYVPSGPWTCTTCSVRYRSPTKSPRITKTPAKRKVKSDDSASDDETYGARSSKSRKRTSQNHIEEDDSYGKSKTKMGHGSGCCGMWFTPTVQVLREYRMQGGSKGLNVNEIWSRFPPGTVQSSTKTPTASISSMITRNMSKMKDKSPFLRLGHGLYGFNDKWVDTTGDMSGDEEDVKPSQEKTQSTEEKPVEEKTEATEERADTAEEKTELMHEKMEEKAQMMEEKTDPADEEAPQTKE</sequence>
<feature type="domain" description="PHD-type" evidence="8">
    <location>
        <begin position="1081"/>
        <end position="1133"/>
    </location>
</feature>
<dbReference type="STRING" id="1890364.A0A2P6NJ55"/>
<evidence type="ECO:0000256" key="1">
    <source>
        <dbReference type="ARBA" id="ARBA00022723"/>
    </source>
</evidence>
<evidence type="ECO:0000256" key="3">
    <source>
        <dbReference type="ARBA" id="ARBA00022833"/>
    </source>
</evidence>
<dbReference type="Gene3D" id="3.30.40.10">
    <property type="entry name" value="Zinc/RING finger domain, C3HC4 (zinc finger)"/>
    <property type="match status" value="1"/>
</dbReference>
<dbReference type="PROSITE" id="PS50010">
    <property type="entry name" value="DH_2"/>
    <property type="match status" value="1"/>
</dbReference>
<evidence type="ECO:0000256" key="2">
    <source>
        <dbReference type="ARBA" id="ARBA00022771"/>
    </source>
</evidence>
<dbReference type="PANTHER" id="PTHR12673">
    <property type="entry name" value="FACIOGENITAL DYSPLASIA PROTEIN"/>
    <property type="match status" value="1"/>
</dbReference>
<feature type="compositionally biased region" description="Pro residues" evidence="5">
    <location>
        <begin position="178"/>
        <end position="197"/>
    </location>
</feature>
<dbReference type="InParanoid" id="A0A2P6NJ55"/>
<dbReference type="InterPro" id="IPR013083">
    <property type="entry name" value="Znf_RING/FYVE/PHD"/>
</dbReference>
<dbReference type="SUPFAM" id="SSF50729">
    <property type="entry name" value="PH domain-like"/>
    <property type="match status" value="1"/>
</dbReference>
<dbReference type="Gene3D" id="1.20.900.10">
    <property type="entry name" value="Dbl homology (DH) domain"/>
    <property type="match status" value="1"/>
</dbReference>
<dbReference type="SMART" id="SM00249">
    <property type="entry name" value="PHD"/>
    <property type="match status" value="1"/>
</dbReference>
<dbReference type="InterPro" id="IPR001965">
    <property type="entry name" value="Znf_PHD"/>
</dbReference>
<dbReference type="InterPro" id="IPR011993">
    <property type="entry name" value="PH-like_dom_sf"/>
</dbReference>
<dbReference type="Proteomes" id="UP000241769">
    <property type="component" value="Unassembled WGS sequence"/>
</dbReference>
<evidence type="ECO:0000313" key="9">
    <source>
        <dbReference type="EMBL" id="PRP83986.1"/>
    </source>
</evidence>
<keyword evidence="1" id="KW-0479">Metal-binding</keyword>
<dbReference type="InterPro" id="IPR035899">
    <property type="entry name" value="DBL_dom_sf"/>
</dbReference>